<keyword evidence="1" id="KW-0645">Protease</keyword>
<accession>A0AC61RII3</accession>
<keyword evidence="2" id="KW-1185">Reference proteome</keyword>
<sequence>MFFQTSLNLRSRLRPHNIKAKTFSMEKKNLEYLRLLRETMKSHGIDAVVVSGTDPHQSELPPAHWRGREWLTGFWSENGTNGTAVVTADKALCWTDSRYFIQATDQLKGTGFSMMKENGPDAVDLIDWLVENLNSGQTVGIDGMTFSIAYAQRLEQELTDNDIKLNDKFPIFDYIYPYRPQRPKNKLFVHDEKIVGESADSKIRRIMTEVKAELANAVLLSALDDIAWATNIRTAGDINFSPIFVAYLYLDDSRRVLFVDEEKLTGEVTDFLAKYNVEIMPYDSVADFVKTLPKETRLLIDPETTSRGLYDAIGCTPVFGGAGIARLKSVKSDSMIANFETALEKDGVALTKFFMMVEKEHTSGKLTEVELGKRLRALRLADPTCVDESFAPIIGWNEHGAIIHYEATEETDVAIEGDGLLLVDSGGQYVFGTTDITRTVALGTPTDEQRHDFTLVLKGNIALSMAKFPEGTRGGQLDVLARQFLWNEGKAYFHGTGHGVGFFINCHEGPQSICTRRRPAPLEVGMINSNEPGFYLEGKYGIRTENLLVVEPWKTTEFGPFLQFRTVTLFPIDLSLIDTSIMTDDEIKWVNDYHNMVRDRLTPLLSPEEAEWMKDKTRTLSRS</sequence>
<comment type="caution">
    <text evidence="1">The sequence shown here is derived from an EMBL/GenBank/DDBJ whole genome shotgun (WGS) entry which is preliminary data.</text>
</comment>
<gene>
    <name evidence="1" type="ORF">E5331_06765</name>
</gene>
<keyword evidence="1" id="KW-0378">Hydrolase</keyword>
<evidence type="ECO:0000313" key="2">
    <source>
        <dbReference type="Proteomes" id="UP000306319"/>
    </source>
</evidence>
<dbReference type="Proteomes" id="UP000306319">
    <property type="component" value="Unassembled WGS sequence"/>
</dbReference>
<evidence type="ECO:0000313" key="1">
    <source>
        <dbReference type="EMBL" id="TGY79369.1"/>
    </source>
</evidence>
<keyword evidence="1" id="KW-0031">Aminopeptidase</keyword>
<dbReference type="EMBL" id="SRYB01000007">
    <property type="protein sequence ID" value="TGY79369.1"/>
    <property type="molecule type" value="Genomic_DNA"/>
</dbReference>
<reference evidence="1" key="1">
    <citation type="submission" date="2019-04" db="EMBL/GenBank/DDBJ databases">
        <title>Microbes associate with the intestines of laboratory mice.</title>
        <authorList>
            <person name="Navarre W."/>
            <person name="Wong E."/>
            <person name="Huang K."/>
            <person name="Tropini C."/>
            <person name="Ng K."/>
            <person name="Yu B."/>
        </authorList>
    </citation>
    <scope>NUCLEOTIDE SEQUENCE</scope>
    <source>
        <strain evidence="1">NM04_E33</strain>
    </source>
</reference>
<name>A0AC61RII3_9BACT</name>
<organism evidence="1 2">
    <name type="scientific">Lepagella muris</name>
    <dbReference type="NCBI Taxonomy" id="3032870"/>
    <lineage>
        <taxon>Bacteria</taxon>
        <taxon>Pseudomonadati</taxon>
        <taxon>Bacteroidota</taxon>
        <taxon>Bacteroidia</taxon>
        <taxon>Bacteroidales</taxon>
        <taxon>Muribaculaceae</taxon>
        <taxon>Lepagella</taxon>
    </lineage>
</organism>
<protein>
    <submittedName>
        <fullName evidence="1">Aminopeptidase P family protein</fullName>
    </submittedName>
</protein>
<proteinExistence type="predicted"/>